<gene>
    <name evidence="2" type="ORF">EZS27_025819</name>
</gene>
<organism evidence="2">
    <name type="scientific">termite gut metagenome</name>
    <dbReference type="NCBI Taxonomy" id="433724"/>
    <lineage>
        <taxon>unclassified sequences</taxon>
        <taxon>metagenomes</taxon>
        <taxon>organismal metagenomes</taxon>
    </lineage>
</organism>
<evidence type="ECO:0000256" key="1">
    <source>
        <dbReference type="SAM" id="Phobius"/>
    </source>
</evidence>
<feature type="non-terminal residue" evidence="2">
    <location>
        <position position="1"/>
    </location>
</feature>
<reference evidence="2" key="1">
    <citation type="submission" date="2019-03" db="EMBL/GenBank/DDBJ databases">
        <title>Single cell metagenomics reveals metabolic interactions within the superorganism composed of flagellate Streblomastix strix and complex community of Bacteroidetes bacteria on its surface.</title>
        <authorList>
            <person name="Treitli S.C."/>
            <person name="Kolisko M."/>
            <person name="Husnik F."/>
            <person name="Keeling P."/>
            <person name="Hampl V."/>
        </authorList>
    </citation>
    <scope>NUCLEOTIDE SEQUENCE</scope>
    <source>
        <strain evidence="2">STM</strain>
    </source>
</reference>
<dbReference type="AlphaFoldDB" id="A0A5J4QSQ5"/>
<keyword evidence="1" id="KW-0472">Membrane</keyword>
<protein>
    <submittedName>
        <fullName evidence="2">Sodium:solute symporter</fullName>
    </submittedName>
</protein>
<name>A0A5J4QSQ5_9ZZZZ</name>
<comment type="caution">
    <text evidence="2">The sequence shown here is derived from an EMBL/GenBank/DDBJ whole genome shotgun (WGS) entry which is preliminary data.</text>
</comment>
<proteinExistence type="predicted"/>
<keyword evidence="1" id="KW-1133">Transmembrane helix</keyword>
<sequence>KASDEKLQGITYFSRSTAQKAETRASWNYWDVVTSAGVVAVCILFYIYFW</sequence>
<accession>A0A5J4QSQ5</accession>
<evidence type="ECO:0000313" key="2">
    <source>
        <dbReference type="EMBL" id="KAA6324907.1"/>
    </source>
</evidence>
<keyword evidence="1" id="KW-0812">Transmembrane</keyword>
<dbReference type="EMBL" id="SNRY01002479">
    <property type="protein sequence ID" value="KAA6324907.1"/>
    <property type="molecule type" value="Genomic_DNA"/>
</dbReference>
<feature type="transmembrane region" description="Helical" evidence="1">
    <location>
        <begin position="29"/>
        <end position="49"/>
    </location>
</feature>